<sequence length="100" mass="11473">MKVVAVIENDILDTGPDLERLNPSIWFAFDSADYRILYSRDLRSLLNGHLVTQNVRFANCRLRPRDNIRSVIGRSIFKRKSLTACVFGAEYSTDQKKPAQ</sequence>
<dbReference type="Proteomes" id="UP000828390">
    <property type="component" value="Unassembled WGS sequence"/>
</dbReference>
<proteinExistence type="predicted"/>
<accession>A0A9D4CEZ0</accession>
<name>A0A9D4CEZ0_DREPO</name>
<protein>
    <submittedName>
        <fullName evidence="1">Uncharacterized protein</fullName>
    </submittedName>
</protein>
<comment type="caution">
    <text evidence="1">The sequence shown here is derived from an EMBL/GenBank/DDBJ whole genome shotgun (WGS) entry which is preliminary data.</text>
</comment>
<gene>
    <name evidence="1" type="ORF">DPMN_049209</name>
</gene>
<reference evidence="1" key="1">
    <citation type="journal article" date="2019" name="bioRxiv">
        <title>The Genome of the Zebra Mussel, Dreissena polymorpha: A Resource for Invasive Species Research.</title>
        <authorList>
            <person name="McCartney M.A."/>
            <person name="Auch B."/>
            <person name="Kono T."/>
            <person name="Mallez S."/>
            <person name="Zhang Y."/>
            <person name="Obille A."/>
            <person name="Becker A."/>
            <person name="Abrahante J.E."/>
            <person name="Garbe J."/>
            <person name="Badalamenti J.P."/>
            <person name="Herman A."/>
            <person name="Mangelson H."/>
            <person name="Liachko I."/>
            <person name="Sullivan S."/>
            <person name="Sone E.D."/>
            <person name="Koren S."/>
            <person name="Silverstein K.A.T."/>
            <person name="Beckman K.B."/>
            <person name="Gohl D.M."/>
        </authorList>
    </citation>
    <scope>NUCLEOTIDE SEQUENCE</scope>
    <source>
        <strain evidence="1">Duluth1</strain>
        <tissue evidence="1">Whole animal</tissue>
    </source>
</reference>
<evidence type="ECO:0000313" key="1">
    <source>
        <dbReference type="EMBL" id="KAH3723421.1"/>
    </source>
</evidence>
<keyword evidence="2" id="KW-1185">Reference proteome</keyword>
<dbReference type="AlphaFoldDB" id="A0A9D4CEZ0"/>
<evidence type="ECO:0000313" key="2">
    <source>
        <dbReference type="Proteomes" id="UP000828390"/>
    </source>
</evidence>
<organism evidence="1 2">
    <name type="scientific">Dreissena polymorpha</name>
    <name type="common">Zebra mussel</name>
    <name type="synonym">Mytilus polymorpha</name>
    <dbReference type="NCBI Taxonomy" id="45954"/>
    <lineage>
        <taxon>Eukaryota</taxon>
        <taxon>Metazoa</taxon>
        <taxon>Spiralia</taxon>
        <taxon>Lophotrochozoa</taxon>
        <taxon>Mollusca</taxon>
        <taxon>Bivalvia</taxon>
        <taxon>Autobranchia</taxon>
        <taxon>Heteroconchia</taxon>
        <taxon>Euheterodonta</taxon>
        <taxon>Imparidentia</taxon>
        <taxon>Neoheterodontei</taxon>
        <taxon>Myida</taxon>
        <taxon>Dreissenoidea</taxon>
        <taxon>Dreissenidae</taxon>
        <taxon>Dreissena</taxon>
    </lineage>
</organism>
<dbReference type="EMBL" id="JAIWYP010000012">
    <property type="protein sequence ID" value="KAH3723421.1"/>
    <property type="molecule type" value="Genomic_DNA"/>
</dbReference>
<reference evidence="1" key="2">
    <citation type="submission" date="2020-11" db="EMBL/GenBank/DDBJ databases">
        <authorList>
            <person name="McCartney M.A."/>
            <person name="Auch B."/>
            <person name="Kono T."/>
            <person name="Mallez S."/>
            <person name="Becker A."/>
            <person name="Gohl D.M."/>
            <person name="Silverstein K.A.T."/>
            <person name="Koren S."/>
            <person name="Bechman K.B."/>
            <person name="Herman A."/>
            <person name="Abrahante J.E."/>
            <person name="Garbe J."/>
        </authorList>
    </citation>
    <scope>NUCLEOTIDE SEQUENCE</scope>
    <source>
        <strain evidence="1">Duluth1</strain>
        <tissue evidence="1">Whole animal</tissue>
    </source>
</reference>